<evidence type="ECO:0000313" key="2">
    <source>
        <dbReference type="EMBL" id="ADK22088.1"/>
    </source>
</evidence>
<dbReference type="Proteomes" id="UP000171487">
    <property type="component" value="Segment"/>
</dbReference>
<dbReference type="KEGG" id="vg:9680164"/>
<reference evidence="2" key="3">
    <citation type="submission" date="2010-04" db="EMBL/GenBank/DDBJ databases">
        <authorList>
            <person name="Wellehan J.F.X.Jr."/>
            <person name="Rivera R."/>
            <person name="Archer L.L."/>
            <person name="Benham C."/>
            <person name="Muller J.K."/>
            <person name="Colegrove K.M."/>
            <person name="Gulland F.M.D."/>
            <person name="StLeger J.A."/>
            <person name="Venn-Watson S.K."/>
            <person name="Nollens H.H."/>
        </authorList>
    </citation>
    <scope>NUCLEOTIDE SEQUENCE</scope>
    <source>
        <strain evidence="2">Lev-liv</strain>
    </source>
</reference>
<sequence length="50" mass="5285">MKKILRLALCPDGVRLPACPGFAYWAVAPPSAGPFGPQPLLLLTRGAQPK</sequence>
<protein>
    <submittedName>
        <fullName evidence="1">Putative agnoprotein</fullName>
    </submittedName>
</protein>
<dbReference type="EMBL" id="HM130531">
    <property type="protein sequence ID" value="ADK22094.1"/>
    <property type="molecule type" value="Genomic_DNA"/>
</dbReference>
<evidence type="ECO:0000313" key="3">
    <source>
        <dbReference type="EMBL" id="ADK22091.1"/>
    </source>
</evidence>
<keyword evidence="5" id="KW-1185">Reference proteome</keyword>
<accession>D3IZT0</accession>
<dbReference type="EMBL" id="HM130530">
    <property type="protein sequence ID" value="ADK22091.1"/>
    <property type="molecule type" value="Genomic_DNA"/>
</dbReference>
<gene>
    <name evidence="2" type="primary">agno</name>
</gene>
<organism evidence="1 5">
    <name type="scientific">California sea lion polyomavirus 1</name>
    <dbReference type="NCBI Taxonomy" id="715223"/>
    <lineage>
        <taxon>Viruses</taxon>
        <taxon>Monodnaviria</taxon>
        <taxon>Shotokuvirae</taxon>
        <taxon>Cossaviricota</taxon>
        <taxon>Papovaviricetes</taxon>
        <taxon>Sepolyvirales</taxon>
        <taxon>Polyomaviridae</taxon>
        <taxon>Betapolyomavirus</taxon>
        <taxon>Betapolyomavirus zacalifornianus</taxon>
    </lineage>
</organism>
<name>D3IZT0_9POLY</name>
<dbReference type="RefSeq" id="YP_003429319.1">
    <property type="nucleotide sequence ID" value="NC_013796.1"/>
</dbReference>
<dbReference type="EMBL" id="GQ331138">
    <property type="protein sequence ID" value="ADC34414.1"/>
    <property type="molecule type" value="Genomic_DNA"/>
</dbReference>
<evidence type="ECO:0000313" key="1">
    <source>
        <dbReference type="EMBL" id="ADC34414.1"/>
    </source>
</evidence>
<reference evidence="2" key="4">
    <citation type="journal article" date="2011" name="Infect. Genet. Evol.">
        <title>Characterization of California sea lion polyomavirus 1: expansion of the known host range of the Polyomaviridae to Carnivora.</title>
        <authorList>
            <person name="Wellehan J.F.Jr."/>
            <person name="Rivera R."/>
            <person name="Archer L.L."/>
            <person name="Benham C."/>
            <person name="Muller J.K."/>
            <person name="Colegrove K.M."/>
            <person name="Gulland F.M."/>
            <person name="St Leger J.A."/>
            <person name="Venn-Watson S.K."/>
            <person name="Nollens H.H."/>
        </authorList>
    </citation>
    <scope>NUCLEOTIDE SEQUENCE</scope>
    <source>
        <strain evidence="2">Lev-liv</strain>
    </source>
</reference>
<proteinExistence type="predicted"/>
<evidence type="ECO:0000313" key="5">
    <source>
        <dbReference type="Proteomes" id="UP000171487"/>
    </source>
</evidence>
<dbReference type="EMBL" id="HM130529">
    <property type="protein sequence ID" value="ADK22088.1"/>
    <property type="molecule type" value="Genomic_DNA"/>
</dbReference>
<reference evidence="3" key="2">
    <citation type="submission" date="2010-04" db="EMBL/GenBank/DDBJ databases">
        <title>Characterization of California sea lion polyomavirus 1: expansion of the known host range of the Polyomaviridae to Carnivora.</title>
        <authorList>
            <person name="Wellehan J.F.X.Jr."/>
            <person name="Rivera R."/>
            <person name="Archer L.L."/>
            <person name="Benham C."/>
            <person name="Muller J.K."/>
            <person name="Colegrove K.M."/>
            <person name="Gulland F.M.D."/>
            <person name="StLeger J.A."/>
            <person name="Venn-Watson S.K."/>
            <person name="Nollens H.H."/>
        </authorList>
    </citation>
    <scope>NUCLEOTIDE SEQUENCE</scope>
    <source>
        <strain evidence="3">Buc-Kid</strain>
        <strain evidence="4">Uni-Ton</strain>
    </source>
</reference>
<evidence type="ECO:0000313" key="4">
    <source>
        <dbReference type="EMBL" id="ADK22094.1"/>
    </source>
</evidence>
<reference evidence="1 5" key="1">
    <citation type="journal article" date="2010" name="J. Vet. Diagn. Invest.">
        <title>Polyomavirus infection in a free-ranging California sea lion (Zalophus californianus) with intestinal T-cell lymphoma.</title>
        <authorList>
            <person name="Colegrove K.M."/>
            <person name="Wellehan J.F.Jr."/>
            <person name="Rivera R."/>
            <person name="Moore P.F."/>
            <person name="Gulland F.M."/>
            <person name="Lowenstine L.J."/>
            <person name="Nordhausen R.W."/>
            <person name="Nollens H.H."/>
        </authorList>
    </citation>
    <scope>NUCLEOTIDE SEQUENCE [LARGE SCALE GENOMIC DNA]</scope>
    <source>
        <strain evidence="1">CSL6994</strain>
    </source>
</reference>